<evidence type="ECO:0000313" key="3">
    <source>
        <dbReference type="EMBL" id="EST53804.1"/>
    </source>
</evidence>
<comment type="caution">
    <text evidence="3">The sequence shown here is derived from an EMBL/GenBank/DDBJ whole genome shotgun (WGS) entry which is preliminary data.</text>
</comment>
<feature type="domain" description="Polymerase/histidinol phosphatase N-terminal" evidence="2">
    <location>
        <begin position="11"/>
        <end position="94"/>
    </location>
</feature>
<dbReference type="RefSeq" id="WP_023556847.1">
    <property type="nucleotide sequence ID" value="NZ_KI629785.1"/>
</dbReference>
<dbReference type="InterPro" id="IPR027417">
    <property type="entry name" value="P-loop_NTPase"/>
</dbReference>
<organism evidence="3 4">
    <name type="scientific">Brevibacillus panacihumi W25</name>
    <dbReference type="NCBI Taxonomy" id="1408254"/>
    <lineage>
        <taxon>Bacteria</taxon>
        <taxon>Bacillati</taxon>
        <taxon>Bacillota</taxon>
        <taxon>Bacilli</taxon>
        <taxon>Bacillales</taxon>
        <taxon>Paenibacillaceae</taxon>
        <taxon>Brevibacillus</taxon>
    </lineage>
</organism>
<dbReference type="InterPro" id="IPR016195">
    <property type="entry name" value="Pol/histidinol_Pase-like"/>
</dbReference>
<dbReference type="Pfam" id="PF13263">
    <property type="entry name" value="PHP_C"/>
    <property type="match status" value="1"/>
</dbReference>
<dbReference type="PANTHER" id="PTHR42924">
    <property type="entry name" value="EXONUCLEASE"/>
    <property type="match status" value="1"/>
</dbReference>
<dbReference type="STRING" id="1408254.T458_14815"/>
<dbReference type="GO" id="GO:0016887">
    <property type="term" value="F:ATP hydrolysis activity"/>
    <property type="evidence" value="ECO:0007669"/>
    <property type="project" value="InterPro"/>
</dbReference>
<dbReference type="InterPro" id="IPR054787">
    <property type="entry name" value="TrlF_ATPase"/>
</dbReference>
<dbReference type="Pfam" id="PF13304">
    <property type="entry name" value="AAA_21"/>
    <property type="match status" value="1"/>
</dbReference>
<accession>V6M5F1</accession>
<dbReference type="eggNOG" id="COG1196">
    <property type="taxonomic scope" value="Bacteria"/>
</dbReference>
<feature type="coiled-coil region" evidence="1">
    <location>
        <begin position="572"/>
        <end position="648"/>
    </location>
</feature>
<dbReference type="Proteomes" id="UP000017973">
    <property type="component" value="Unassembled WGS sequence"/>
</dbReference>
<dbReference type="InterPro" id="IPR003959">
    <property type="entry name" value="ATPase_AAA_core"/>
</dbReference>
<dbReference type="InterPro" id="IPR003141">
    <property type="entry name" value="Pol/His_phosphatase_N"/>
</dbReference>
<proteinExistence type="predicted"/>
<dbReference type="Gene3D" id="3.20.20.140">
    <property type="entry name" value="Metal-dependent hydrolases"/>
    <property type="match status" value="1"/>
</dbReference>
<reference evidence="3 4" key="1">
    <citation type="journal article" date="2014" name="Genome Announc.">
        <title>Draft Genome Sequence of Brevibacillus panacihumi Strain W25, a Halotolerant Hydrocarbon-Degrading Bacterium.</title>
        <authorList>
            <person name="Wang X."/>
            <person name="Jin D."/>
            <person name="Zhou L."/>
            <person name="Wu L."/>
            <person name="An W."/>
            <person name="Chen Y."/>
            <person name="Zhao L."/>
        </authorList>
    </citation>
    <scope>NUCLEOTIDE SEQUENCE [LARGE SCALE GENOMIC DNA]</scope>
    <source>
        <strain evidence="3 4">W25</strain>
    </source>
</reference>
<evidence type="ECO:0000313" key="4">
    <source>
        <dbReference type="Proteomes" id="UP000017973"/>
    </source>
</evidence>
<dbReference type="GO" id="GO:0035312">
    <property type="term" value="F:5'-3' DNA exonuclease activity"/>
    <property type="evidence" value="ECO:0007669"/>
    <property type="project" value="TreeGrafter"/>
</dbReference>
<dbReference type="AlphaFoldDB" id="V6M5F1"/>
<dbReference type="GO" id="GO:0005524">
    <property type="term" value="F:ATP binding"/>
    <property type="evidence" value="ECO:0007669"/>
    <property type="project" value="InterPro"/>
</dbReference>
<dbReference type="GO" id="GO:0004534">
    <property type="term" value="F:5'-3' RNA exonuclease activity"/>
    <property type="evidence" value="ECO:0007669"/>
    <property type="project" value="TreeGrafter"/>
</dbReference>
<evidence type="ECO:0000256" key="1">
    <source>
        <dbReference type="SAM" id="Coils"/>
    </source>
</evidence>
<name>V6M5F1_9BACL</name>
<dbReference type="eggNOG" id="COG0613">
    <property type="taxonomic scope" value="Bacteria"/>
</dbReference>
<gene>
    <name evidence="3" type="ORF">T458_14815</name>
</gene>
<dbReference type="SMART" id="SM00481">
    <property type="entry name" value="POLIIIAc"/>
    <property type="match status" value="1"/>
</dbReference>
<dbReference type="PANTHER" id="PTHR42924:SF3">
    <property type="entry name" value="POLYMERASE_HISTIDINOL PHOSPHATASE N-TERMINAL DOMAIN-CONTAINING PROTEIN"/>
    <property type="match status" value="1"/>
</dbReference>
<dbReference type="Pfam" id="PF13476">
    <property type="entry name" value="AAA_23"/>
    <property type="match status" value="1"/>
</dbReference>
<dbReference type="InterPro" id="IPR052018">
    <property type="entry name" value="PHP_domain"/>
</dbReference>
<keyword evidence="4" id="KW-1185">Reference proteome</keyword>
<keyword evidence="1" id="KW-0175">Coiled coil</keyword>
<dbReference type="SUPFAM" id="SSF89550">
    <property type="entry name" value="PHP domain-like"/>
    <property type="match status" value="1"/>
</dbReference>
<dbReference type="EMBL" id="AYJU01000017">
    <property type="protein sequence ID" value="EST53804.1"/>
    <property type="molecule type" value="Genomic_DNA"/>
</dbReference>
<protein>
    <recommendedName>
        <fullName evidence="2">Polymerase/histidinol phosphatase N-terminal domain-containing protein</fullName>
    </recommendedName>
</protein>
<dbReference type="NCBIfam" id="NF045780">
    <property type="entry name" value="TrlF_fam_ATP"/>
    <property type="match status" value="1"/>
</dbReference>
<dbReference type="InterPro" id="IPR038729">
    <property type="entry name" value="Rad50/SbcC_AAA"/>
</dbReference>
<dbReference type="PATRIC" id="fig|1408254.3.peg.2894"/>
<dbReference type="Gene3D" id="3.40.50.300">
    <property type="entry name" value="P-loop containing nucleotide triphosphate hydrolases"/>
    <property type="match status" value="2"/>
</dbReference>
<dbReference type="SUPFAM" id="SSF52540">
    <property type="entry name" value="P-loop containing nucleoside triphosphate hydrolases"/>
    <property type="match status" value="2"/>
</dbReference>
<sequence length="905" mass="103796">MDINGAKWWKFDFHTHTPASFDYGRGDHALASLTPKQWLLEVMKKEIDCVAVTDHNSGAWIDILKSVLKEMEQSHIEGYRPLTIFPGVEITVHTGIHLLAIFDPSETSETIIELLGACDYEGKKGYSDGCTTKSFNEVVEEITKRKGIAIPAHVDQPSGLFLVHEGNTLRSSLQVNGLLALQVCDKSFTKPQIYHESNLNLSEVAGSDSHHPDQLGTSYTWVKMEKPDINALKLALHDGDDGVIRFDNCPHNPNDLDNRFFIKTIEIKNAAKAGRGGPLKIPLSPWLNTIIGGRGSGKSSIIEFLRLVLDQKDTLPDKLKNDFEKFAQISEGRGKQGMLTEDTEIRVEMKKDGRDIALVWKKNLIKEEHKNMHGDWEEQEQSNIIGKRFPVRMFSQKQLFELTHEPKSLMHLVDGKLDKLSWEEKREELVNQWLESRRKEREINSKLKNKSNIKLQLQDTHAKIQIFEASGHKDLLTGYREVQNISHEIDEMLNNVKEIRDSVTSIVPSFDLPNISEVLCKSLDQTSLMIIKKKLNEFAQIRMKMEAINHEISSYVDQFEEDLKQIPFTVKRNETIHKYEELVQRLQEAGEKNPEAYSELVSLKEDLEAKIKEIDTIETEYESQKHESKRLYQEIVQHQKKLREERSKIIERWNASNENIRLYLDELGDIVHGEASFRELIRRPGKEFTKDLCDRDKDDNPQGGFFNDLLSKRAEERWTLRETFIRQIVQGEDATSNFSKPFLKHIQNISTNTPEDIDRICTWFPEDKIILKLFKEGREEDIETGSAGQRTAAMLSLLLLLDDSPLIIDQPEDDLDTKRITDLVVSGLRTFKAKQQIIVVTHNPNIPVNGGAENIIQMNYARGLIRTLAHGALQKNEVREAVCDVMEGGQRALNNRYFRISKALQ</sequence>
<dbReference type="OrthoDB" id="9791620at2"/>
<dbReference type="HOGENOM" id="CLU_006611_1_0_9"/>
<evidence type="ECO:0000259" key="2">
    <source>
        <dbReference type="SMART" id="SM00481"/>
    </source>
</evidence>